<keyword evidence="2 4" id="KW-0812">Transmembrane</keyword>
<accession>A0AA86P395</accession>
<gene>
    <name evidence="4" type="ORF">HINF_LOCUS18080</name>
    <name evidence="5" type="ORF">HINF_LOCUS2710</name>
</gene>
<keyword evidence="2" id="KW-1133">Transmembrane helix</keyword>
<feature type="transmembrane region" description="Helical" evidence="2">
    <location>
        <begin position="512"/>
        <end position="536"/>
    </location>
</feature>
<dbReference type="SUPFAM" id="SSF49599">
    <property type="entry name" value="TRAF domain-like"/>
    <property type="match status" value="1"/>
</dbReference>
<organism evidence="4">
    <name type="scientific">Hexamita inflata</name>
    <dbReference type="NCBI Taxonomy" id="28002"/>
    <lineage>
        <taxon>Eukaryota</taxon>
        <taxon>Metamonada</taxon>
        <taxon>Diplomonadida</taxon>
        <taxon>Hexamitidae</taxon>
        <taxon>Hexamitinae</taxon>
        <taxon>Hexamita</taxon>
    </lineage>
</organism>
<dbReference type="EMBL" id="CATOUU010000464">
    <property type="protein sequence ID" value="CAI9930435.1"/>
    <property type="molecule type" value="Genomic_DNA"/>
</dbReference>
<reference evidence="5 6" key="2">
    <citation type="submission" date="2024-07" db="EMBL/GenBank/DDBJ databases">
        <authorList>
            <person name="Akdeniz Z."/>
        </authorList>
    </citation>
    <scope>NUCLEOTIDE SEQUENCE [LARGE SCALE GENOMIC DNA]</scope>
</reference>
<feature type="transmembrane region" description="Helical" evidence="2">
    <location>
        <begin position="381"/>
        <end position="403"/>
    </location>
</feature>
<proteinExistence type="predicted"/>
<keyword evidence="1" id="KW-0863">Zinc-finger</keyword>
<dbReference type="Gene3D" id="1.10.287.70">
    <property type="match status" value="1"/>
</dbReference>
<dbReference type="InterPro" id="IPR001841">
    <property type="entry name" value="Znf_RING"/>
</dbReference>
<feature type="domain" description="RING-type" evidence="3">
    <location>
        <begin position="74"/>
        <end position="112"/>
    </location>
</feature>
<dbReference type="PROSITE" id="PS50089">
    <property type="entry name" value="ZF_RING_2"/>
    <property type="match status" value="1"/>
</dbReference>
<dbReference type="Proteomes" id="UP001642409">
    <property type="component" value="Unassembled WGS sequence"/>
</dbReference>
<dbReference type="AlphaFoldDB" id="A0AA86P395"/>
<feature type="transmembrane region" description="Helical" evidence="2">
    <location>
        <begin position="409"/>
        <end position="427"/>
    </location>
</feature>
<keyword evidence="1" id="KW-0479">Metal-binding</keyword>
<evidence type="ECO:0000256" key="2">
    <source>
        <dbReference type="SAM" id="Phobius"/>
    </source>
</evidence>
<name>A0AA86P395_9EUKA</name>
<keyword evidence="2" id="KW-0472">Membrane</keyword>
<evidence type="ECO:0000256" key="1">
    <source>
        <dbReference type="PROSITE-ProRule" id="PRU00175"/>
    </source>
</evidence>
<dbReference type="EMBL" id="CAXDID020000005">
    <property type="protein sequence ID" value="CAL5974152.1"/>
    <property type="molecule type" value="Genomic_DNA"/>
</dbReference>
<dbReference type="Gene3D" id="3.30.40.10">
    <property type="entry name" value="Zinc/RING finger domain, C3HC4 (zinc finger)"/>
    <property type="match status" value="2"/>
</dbReference>
<sequence>MLSSYIKEKLTQKQFESWTQASYRQNIRDKLGLVSTYGLNQCSLESFLEFLFQVQREFFPARFLPTTHQPRFACHLCDQTFGAHIQLRPCLHLFCEKCTFDLCQTHCCPLCNTAVTDVGVNRQLRDEQLETVCFCENSGQQLATDYAEFYEAAISDENLDLLRPSYRCLDAEALRLQDRFNAGGFSHNQLNGMRQHLAAGDCLERAGPDVQNILLLKREEVRLKHYFYKQIPISIAACAFQGPYAKMEEHLRHCSQHRVSCQKCGLAGPRKAVQRHQDFCLSAAAVCPVCLRRFQTDQVTDHACECLKQLARQPDENCVDVKLEYNVQVLLRDFQALAQNLKRYLIKSQFEVIHDYEVLSKQTPLSGCFSLLLERVYKKNALLGCVTFQFACIVAFDTLSQLFSLQKSAIGLAIIILQFVNAVLMFVQLQHQLKTGMYTPDMFAHMFKVYLSVVFNFAGLYTFIQLTSPRNFMDIRNLDVYDTYVDMLYFASIVGAKSGLGDVHPNTPLCRILVAFQILFSALTLCIFFRGSTFFLKISSIESSAKNIQKQIQETEYLLNSSLATSDLMNYTNDIQFQVQFQEGKNK</sequence>
<protein>
    <submittedName>
        <fullName evidence="4">Transmembrane domain-containing protein</fullName>
    </submittedName>
    <submittedName>
        <fullName evidence="5">Transmembrane_domain-containing protein</fullName>
    </submittedName>
</protein>
<keyword evidence="6" id="KW-1185">Reference proteome</keyword>
<feature type="transmembrane region" description="Helical" evidence="2">
    <location>
        <begin position="447"/>
        <end position="464"/>
    </location>
</feature>
<dbReference type="SUPFAM" id="SSF81324">
    <property type="entry name" value="Voltage-gated potassium channels"/>
    <property type="match status" value="1"/>
</dbReference>
<evidence type="ECO:0000259" key="3">
    <source>
        <dbReference type="PROSITE" id="PS50089"/>
    </source>
</evidence>
<evidence type="ECO:0000313" key="4">
    <source>
        <dbReference type="EMBL" id="CAI9930435.1"/>
    </source>
</evidence>
<evidence type="ECO:0000313" key="5">
    <source>
        <dbReference type="EMBL" id="CAL5974152.1"/>
    </source>
</evidence>
<dbReference type="GO" id="GO:0008270">
    <property type="term" value="F:zinc ion binding"/>
    <property type="evidence" value="ECO:0007669"/>
    <property type="project" value="UniProtKB-KW"/>
</dbReference>
<dbReference type="InterPro" id="IPR013083">
    <property type="entry name" value="Znf_RING/FYVE/PHD"/>
</dbReference>
<evidence type="ECO:0000313" key="6">
    <source>
        <dbReference type="Proteomes" id="UP001642409"/>
    </source>
</evidence>
<keyword evidence="1" id="KW-0862">Zinc</keyword>
<comment type="caution">
    <text evidence="4">The sequence shown here is derived from an EMBL/GenBank/DDBJ whole genome shotgun (WGS) entry which is preliminary data.</text>
</comment>
<reference evidence="4" key="1">
    <citation type="submission" date="2023-06" db="EMBL/GenBank/DDBJ databases">
        <authorList>
            <person name="Kurt Z."/>
        </authorList>
    </citation>
    <scope>NUCLEOTIDE SEQUENCE</scope>
</reference>